<dbReference type="EMBL" id="LZZM01000223">
    <property type="protein sequence ID" value="OOM72335.1"/>
    <property type="molecule type" value="Genomic_DNA"/>
</dbReference>
<keyword evidence="2" id="KW-0378">Hydrolase</keyword>
<dbReference type="SUPFAM" id="SSF53098">
    <property type="entry name" value="Ribonuclease H-like"/>
    <property type="match status" value="1"/>
</dbReference>
<keyword evidence="1" id="KW-0540">Nuclease</keyword>
<organism evidence="5 6">
    <name type="scientific">Clostridium puniceum</name>
    <dbReference type="NCBI Taxonomy" id="29367"/>
    <lineage>
        <taxon>Bacteria</taxon>
        <taxon>Bacillati</taxon>
        <taxon>Bacillota</taxon>
        <taxon>Clostridia</taxon>
        <taxon>Eubacteriales</taxon>
        <taxon>Clostridiaceae</taxon>
        <taxon>Clostridium</taxon>
    </lineage>
</organism>
<dbReference type="Gene3D" id="3.30.420.10">
    <property type="entry name" value="Ribonuclease H-like superfamily/Ribonuclease H"/>
    <property type="match status" value="1"/>
</dbReference>
<comment type="caution">
    <text evidence="5">The sequence shown here is derived from an EMBL/GenBank/DDBJ whole genome shotgun (WGS) entry which is preliminary data.</text>
</comment>
<evidence type="ECO:0000259" key="4">
    <source>
        <dbReference type="SMART" id="SM00479"/>
    </source>
</evidence>
<dbReference type="STRING" id="29367.CLPUN_48030"/>
<dbReference type="InterPro" id="IPR013520">
    <property type="entry name" value="Ribonucl_H"/>
</dbReference>
<dbReference type="GO" id="GO:0003676">
    <property type="term" value="F:nucleic acid binding"/>
    <property type="evidence" value="ECO:0007669"/>
    <property type="project" value="InterPro"/>
</dbReference>
<protein>
    <submittedName>
        <fullName evidence="5">Sporulation inhibitor KapD</fullName>
    </submittedName>
</protein>
<dbReference type="InterPro" id="IPR012337">
    <property type="entry name" value="RNaseH-like_sf"/>
</dbReference>
<sequence length="247" mass="28899">MNYIIYDLEFNQKNNEYIENENNQFSSIPFEIIQIGAVKLNENFETISTFDALIKPTIYKTIHPLVENLTKITDEQVSSCKNFIAVYKDFLNFIGDDETILCVWGTVDIKELMRNVKFYSLSTSPIFKYIDLQAYASKYLKTENKFKIGLKTAIELLNIAIEGDFHNAFYDAYYTAEIFKIIHNHNMKPIIYTSSSDKRKSAQHKQKINTISLIKQFEKMYNREMSDEEKSIIKLAYIMGKTGQFKQ</sequence>
<evidence type="ECO:0000256" key="1">
    <source>
        <dbReference type="ARBA" id="ARBA00022722"/>
    </source>
</evidence>
<dbReference type="CDD" id="cd06133">
    <property type="entry name" value="ERI-1_3'hExo_like"/>
    <property type="match status" value="1"/>
</dbReference>
<evidence type="ECO:0000313" key="6">
    <source>
        <dbReference type="Proteomes" id="UP000190890"/>
    </source>
</evidence>
<keyword evidence="6" id="KW-1185">Reference proteome</keyword>
<evidence type="ECO:0000256" key="3">
    <source>
        <dbReference type="ARBA" id="ARBA00022839"/>
    </source>
</evidence>
<dbReference type="OrthoDB" id="159416at2"/>
<proteinExistence type="predicted"/>
<dbReference type="PANTHER" id="PTHR23044:SF61">
    <property type="entry name" value="3'-5' EXORIBONUCLEASE 1-RELATED"/>
    <property type="match status" value="1"/>
</dbReference>
<reference evidence="5 6" key="1">
    <citation type="submission" date="2016-05" db="EMBL/GenBank/DDBJ databases">
        <title>Microbial solvent formation.</title>
        <authorList>
            <person name="Poehlein A."/>
            <person name="Montoya Solano J.D."/>
            <person name="Flitsch S."/>
            <person name="Krabben P."/>
            <person name="Duerre P."/>
            <person name="Daniel R."/>
        </authorList>
    </citation>
    <scope>NUCLEOTIDE SEQUENCE [LARGE SCALE GENOMIC DNA]</scope>
    <source>
        <strain evidence="5 6">DSM 2619</strain>
    </source>
</reference>
<evidence type="ECO:0000256" key="2">
    <source>
        <dbReference type="ARBA" id="ARBA00022801"/>
    </source>
</evidence>
<feature type="domain" description="Exonuclease" evidence="4">
    <location>
        <begin position="2"/>
        <end position="188"/>
    </location>
</feature>
<keyword evidence="3" id="KW-0269">Exonuclease</keyword>
<dbReference type="RefSeq" id="WP_077849708.1">
    <property type="nucleotide sequence ID" value="NZ_LZZM01000223.1"/>
</dbReference>
<dbReference type="InterPro" id="IPR047201">
    <property type="entry name" value="ERI-1_3'hExo-like"/>
</dbReference>
<dbReference type="PANTHER" id="PTHR23044">
    <property type="entry name" value="3'-5' EXONUCLEASE ERI1-RELATED"/>
    <property type="match status" value="1"/>
</dbReference>
<accession>A0A1S8T4C9</accession>
<gene>
    <name evidence="5" type="ORF">CLPUN_48030</name>
</gene>
<dbReference type="SMART" id="SM00479">
    <property type="entry name" value="EXOIII"/>
    <property type="match status" value="1"/>
</dbReference>
<name>A0A1S8T4C9_9CLOT</name>
<dbReference type="Pfam" id="PF00929">
    <property type="entry name" value="RNase_T"/>
    <property type="match status" value="1"/>
</dbReference>
<dbReference type="Proteomes" id="UP000190890">
    <property type="component" value="Unassembled WGS sequence"/>
</dbReference>
<evidence type="ECO:0000313" key="5">
    <source>
        <dbReference type="EMBL" id="OOM72335.1"/>
    </source>
</evidence>
<dbReference type="InterPro" id="IPR036397">
    <property type="entry name" value="RNaseH_sf"/>
</dbReference>
<dbReference type="GO" id="GO:0000175">
    <property type="term" value="F:3'-5'-RNA exonuclease activity"/>
    <property type="evidence" value="ECO:0007669"/>
    <property type="project" value="InterPro"/>
</dbReference>
<dbReference type="AlphaFoldDB" id="A0A1S8T4C9"/>
<dbReference type="InterPro" id="IPR051274">
    <property type="entry name" value="3-5_Exoribonuclease"/>
</dbReference>